<accession>A0A0T5XCD3</accession>
<organism evidence="6 7">
    <name type="scientific">Acetomicrobium hydrogeniformans ATCC BAA-1850</name>
    <dbReference type="NCBI Taxonomy" id="592015"/>
    <lineage>
        <taxon>Bacteria</taxon>
        <taxon>Thermotogati</taxon>
        <taxon>Synergistota</taxon>
        <taxon>Synergistia</taxon>
        <taxon>Synergistales</taxon>
        <taxon>Acetomicrobiaceae</taxon>
        <taxon>Acetomicrobium</taxon>
    </lineage>
</organism>
<comment type="cofactor">
    <cofactor evidence="4">
        <name>Mn(2+)</name>
        <dbReference type="ChEBI" id="CHEBI:29035"/>
    </cofactor>
    <text evidence="4">Binds 2 manganese ions per subunit.</text>
</comment>
<evidence type="ECO:0000313" key="6">
    <source>
        <dbReference type="EMBL" id="KRT36024.1"/>
    </source>
</evidence>
<evidence type="ECO:0000256" key="1">
    <source>
        <dbReference type="ARBA" id="ARBA00009227"/>
    </source>
</evidence>
<dbReference type="GO" id="GO:0046872">
    <property type="term" value="F:metal ion binding"/>
    <property type="evidence" value="ECO:0007669"/>
    <property type="project" value="UniProtKB-KW"/>
</dbReference>
<feature type="binding site" evidence="4">
    <location>
        <position position="131"/>
    </location>
    <ligand>
        <name>Mn(2+)</name>
        <dbReference type="ChEBI" id="CHEBI:29035"/>
        <label>1</label>
    </ligand>
</feature>
<comment type="similarity">
    <text evidence="1">Belongs to the arginase family. Agmatinase subfamily.</text>
</comment>
<dbReference type="SUPFAM" id="SSF52768">
    <property type="entry name" value="Arginase/deacetylase"/>
    <property type="match status" value="1"/>
</dbReference>
<keyword evidence="4" id="KW-0464">Manganese</keyword>
<dbReference type="InterPro" id="IPR005925">
    <property type="entry name" value="Agmatinase-rel"/>
</dbReference>
<keyword evidence="7" id="KW-1185">Reference proteome</keyword>
<dbReference type="RefSeq" id="WP_009201278.1">
    <property type="nucleotide sequence ID" value="NZ_ACJX03000001.1"/>
</dbReference>
<dbReference type="InterPro" id="IPR023696">
    <property type="entry name" value="Ureohydrolase_dom_sf"/>
</dbReference>
<evidence type="ECO:0000256" key="3">
    <source>
        <dbReference type="ARBA" id="ARBA00022801"/>
    </source>
</evidence>
<dbReference type="GO" id="GO:0008783">
    <property type="term" value="F:agmatinase activity"/>
    <property type="evidence" value="ECO:0007669"/>
    <property type="project" value="TreeGrafter"/>
</dbReference>
<dbReference type="PIRSF" id="PIRSF036979">
    <property type="entry name" value="Arginase"/>
    <property type="match status" value="1"/>
</dbReference>
<name>A0A0T5XCD3_9BACT</name>
<comment type="caution">
    <text evidence="6">The sequence shown here is derived from an EMBL/GenBank/DDBJ whole genome shotgun (WGS) entry which is preliminary data.</text>
</comment>
<dbReference type="STRING" id="592015.HMPREF1705_03290"/>
<dbReference type="GO" id="GO:0033389">
    <property type="term" value="P:putrescine biosynthetic process from arginine, via agmatine"/>
    <property type="evidence" value="ECO:0007669"/>
    <property type="project" value="TreeGrafter"/>
</dbReference>
<sequence>MTRFLESGSGFASAEWVMFGAPSDATVSRRGGAQYAPDVIRCESHHIESYSPSLDGDLKDVSFVDLGNVFLSPGDVQSYLTKVEKVVTSFAGKGKRILMIGGDHLVSLAGVRGVISKYSDLHVLHFDAHADLRDFYLGSRYSHATVMRRVAECLTKTKMLHQFAIRSGSMEEIEWGKRNTDLYLMQLSEPLRKVKDEIGDSPVYVSLDIDVLDPSVAPGTGTPEPNGIGVSDLFDVLRDIKGLNVVGFDLVEISPPNDVNNITSLLGAKIVREVLITLGGDSVDQ</sequence>
<feature type="binding site" evidence="4">
    <location>
        <position position="208"/>
    </location>
    <ligand>
        <name>Mn(2+)</name>
        <dbReference type="ChEBI" id="CHEBI:29035"/>
        <label>1</label>
    </ligand>
</feature>
<proteinExistence type="inferred from homology"/>
<evidence type="ECO:0000256" key="5">
    <source>
        <dbReference type="RuleBase" id="RU003684"/>
    </source>
</evidence>
<dbReference type="EMBL" id="ACJX03000001">
    <property type="protein sequence ID" value="KRT36024.1"/>
    <property type="molecule type" value="Genomic_DNA"/>
</dbReference>
<dbReference type="eggNOG" id="COG0010">
    <property type="taxonomic scope" value="Bacteria"/>
</dbReference>
<dbReference type="Pfam" id="PF00491">
    <property type="entry name" value="Arginase"/>
    <property type="match status" value="1"/>
</dbReference>
<feature type="binding site" evidence="4">
    <location>
        <position position="127"/>
    </location>
    <ligand>
        <name>Mn(2+)</name>
        <dbReference type="ChEBI" id="CHEBI:29035"/>
        <label>1</label>
    </ligand>
</feature>
<evidence type="ECO:0000256" key="4">
    <source>
        <dbReference type="PIRSR" id="PIRSR036979-1"/>
    </source>
</evidence>
<dbReference type="InterPro" id="IPR020855">
    <property type="entry name" value="Ureohydrolase_Mn_BS"/>
</dbReference>
<keyword evidence="3 5" id="KW-0378">Hydrolase</keyword>
<feature type="binding site" evidence="4">
    <location>
        <position position="129"/>
    </location>
    <ligand>
        <name>Mn(2+)</name>
        <dbReference type="ChEBI" id="CHEBI:29035"/>
        <label>1</label>
    </ligand>
</feature>
<dbReference type="PROSITE" id="PS51409">
    <property type="entry name" value="ARGINASE_2"/>
    <property type="match status" value="1"/>
</dbReference>
<evidence type="ECO:0000313" key="7">
    <source>
        <dbReference type="Proteomes" id="UP000005273"/>
    </source>
</evidence>
<feature type="binding site" evidence="4">
    <location>
        <position position="104"/>
    </location>
    <ligand>
        <name>Mn(2+)</name>
        <dbReference type="ChEBI" id="CHEBI:29035"/>
        <label>1</label>
    </ligand>
</feature>
<dbReference type="CDD" id="cd11593">
    <property type="entry name" value="Agmatinase-like_2"/>
    <property type="match status" value="1"/>
</dbReference>
<keyword evidence="2 4" id="KW-0479">Metal-binding</keyword>
<gene>
    <name evidence="6" type="ORF">HMPREF1705_03290</name>
</gene>
<dbReference type="PROSITE" id="PS01053">
    <property type="entry name" value="ARGINASE_1"/>
    <property type="match status" value="1"/>
</dbReference>
<dbReference type="PANTHER" id="PTHR11358:SF26">
    <property type="entry name" value="GUANIDINO ACID HYDROLASE, MITOCHONDRIAL"/>
    <property type="match status" value="1"/>
</dbReference>
<dbReference type="Gene3D" id="3.40.800.10">
    <property type="entry name" value="Ureohydrolase domain"/>
    <property type="match status" value="1"/>
</dbReference>
<dbReference type="PANTHER" id="PTHR11358">
    <property type="entry name" value="ARGINASE/AGMATINASE"/>
    <property type="match status" value="1"/>
</dbReference>
<dbReference type="Proteomes" id="UP000005273">
    <property type="component" value="Unassembled WGS sequence"/>
</dbReference>
<evidence type="ECO:0000256" key="2">
    <source>
        <dbReference type="ARBA" id="ARBA00022723"/>
    </source>
</evidence>
<dbReference type="InterPro" id="IPR006035">
    <property type="entry name" value="Ureohydrolase"/>
</dbReference>
<reference evidence="7" key="1">
    <citation type="submission" date="2012-09" db="EMBL/GenBank/DDBJ databases">
        <authorList>
            <person name="Weinstock G."/>
            <person name="Sodergren E."/>
            <person name="Clifton S."/>
            <person name="Fulton L."/>
            <person name="Fulton B."/>
            <person name="Courtney L."/>
            <person name="Fronick C."/>
            <person name="Harrison M."/>
            <person name="Strong C."/>
            <person name="Farmer C."/>
            <person name="Delehaunty K."/>
            <person name="Markovic C."/>
            <person name="Hall O."/>
            <person name="Minx P."/>
            <person name="Tomlinson C."/>
            <person name="Mitreva M."/>
            <person name="Nelson J."/>
            <person name="Hou S."/>
            <person name="Wollam A."/>
            <person name="Pepin K.H."/>
            <person name="Johnson M."/>
            <person name="Bhonagiri V."/>
            <person name="Nash W.E."/>
            <person name="Suruliraj S."/>
            <person name="Warren W."/>
            <person name="Chinwalla A."/>
            <person name="Mardis E.R."/>
            <person name="Wilson R.K."/>
        </authorList>
    </citation>
    <scope>NUCLEOTIDE SEQUENCE [LARGE SCALE GENOMIC DNA]</scope>
    <source>
        <strain evidence="7">OS1</strain>
    </source>
</reference>
<dbReference type="OrthoDB" id="9788689at2"/>
<dbReference type="AlphaFoldDB" id="A0A0T5XCD3"/>
<dbReference type="NCBIfam" id="TIGR01230">
    <property type="entry name" value="agmatinase"/>
    <property type="match status" value="1"/>
</dbReference>
<protein>
    <submittedName>
        <fullName evidence="6">Agmatinase</fullName>
    </submittedName>
</protein>
<feature type="binding site" evidence="4">
    <location>
        <position position="210"/>
    </location>
    <ligand>
        <name>Mn(2+)</name>
        <dbReference type="ChEBI" id="CHEBI:29035"/>
        <label>1</label>
    </ligand>
</feature>